<comment type="similarity">
    <text evidence="1">Belongs to the ABC transporter superfamily.</text>
</comment>
<protein>
    <submittedName>
        <fullName evidence="6">Unannotated protein</fullName>
    </submittedName>
</protein>
<dbReference type="PANTHER" id="PTHR43335">
    <property type="entry name" value="ABC TRANSPORTER, ATP-BINDING PROTEIN"/>
    <property type="match status" value="1"/>
</dbReference>
<accession>A0A6J6TTN1</accession>
<dbReference type="PROSITE" id="PS50893">
    <property type="entry name" value="ABC_TRANSPORTER_2"/>
    <property type="match status" value="1"/>
</dbReference>
<organism evidence="6">
    <name type="scientific">freshwater metagenome</name>
    <dbReference type="NCBI Taxonomy" id="449393"/>
    <lineage>
        <taxon>unclassified sequences</taxon>
        <taxon>metagenomes</taxon>
        <taxon>ecological metagenomes</taxon>
    </lineage>
</organism>
<reference evidence="6" key="1">
    <citation type="submission" date="2020-05" db="EMBL/GenBank/DDBJ databases">
        <authorList>
            <person name="Chiriac C."/>
            <person name="Salcher M."/>
            <person name="Ghai R."/>
            <person name="Kavagutti S V."/>
        </authorList>
    </citation>
    <scope>NUCLEOTIDE SEQUENCE</scope>
</reference>
<evidence type="ECO:0000259" key="5">
    <source>
        <dbReference type="PROSITE" id="PS50893"/>
    </source>
</evidence>
<keyword evidence="3" id="KW-0547">Nucleotide-binding</keyword>
<keyword evidence="2" id="KW-0813">Transport</keyword>
<dbReference type="SUPFAM" id="SSF52540">
    <property type="entry name" value="P-loop containing nucleoside triphosphate hydrolases"/>
    <property type="match status" value="1"/>
</dbReference>
<dbReference type="EMBL" id="CAFABA010000015">
    <property type="protein sequence ID" value="CAB4818854.1"/>
    <property type="molecule type" value="Genomic_DNA"/>
</dbReference>
<keyword evidence="4" id="KW-0067">ATP-binding</keyword>
<evidence type="ECO:0000256" key="1">
    <source>
        <dbReference type="ARBA" id="ARBA00005417"/>
    </source>
</evidence>
<evidence type="ECO:0000256" key="3">
    <source>
        <dbReference type="ARBA" id="ARBA00022741"/>
    </source>
</evidence>
<feature type="domain" description="ABC transporter" evidence="5">
    <location>
        <begin position="11"/>
        <end position="241"/>
    </location>
</feature>
<dbReference type="InterPro" id="IPR003439">
    <property type="entry name" value="ABC_transporter-like_ATP-bd"/>
</dbReference>
<dbReference type="Gene3D" id="3.40.50.300">
    <property type="entry name" value="P-loop containing nucleotide triphosphate hydrolases"/>
    <property type="match status" value="1"/>
</dbReference>
<name>A0A6J6TTN1_9ZZZZ</name>
<dbReference type="EMBL" id="CAEZYR010000063">
    <property type="protein sequence ID" value="CAB4750084.1"/>
    <property type="molecule type" value="Genomic_DNA"/>
</dbReference>
<evidence type="ECO:0000256" key="2">
    <source>
        <dbReference type="ARBA" id="ARBA00022448"/>
    </source>
</evidence>
<dbReference type="CDD" id="cd03230">
    <property type="entry name" value="ABC_DR_subfamily_A"/>
    <property type="match status" value="1"/>
</dbReference>
<evidence type="ECO:0000313" key="7">
    <source>
        <dbReference type="EMBL" id="CAB4818854.1"/>
    </source>
</evidence>
<evidence type="ECO:0000256" key="4">
    <source>
        <dbReference type="ARBA" id="ARBA00022840"/>
    </source>
</evidence>
<dbReference type="InterPro" id="IPR003593">
    <property type="entry name" value="AAA+_ATPase"/>
</dbReference>
<dbReference type="GO" id="GO:0005524">
    <property type="term" value="F:ATP binding"/>
    <property type="evidence" value="ECO:0007669"/>
    <property type="project" value="UniProtKB-KW"/>
</dbReference>
<evidence type="ECO:0000313" key="6">
    <source>
        <dbReference type="EMBL" id="CAB4750084.1"/>
    </source>
</evidence>
<proteinExistence type="inferred from homology"/>
<dbReference type="SMART" id="SM00382">
    <property type="entry name" value="AAA"/>
    <property type="match status" value="1"/>
</dbReference>
<dbReference type="AlphaFoldDB" id="A0A6J6TTN1"/>
<gene>
    <name evidence="6" type="ORF">UFOPK2754_01753</name>
    <name evidence="7" type="ORF">UFOPK3139_00570</name>
</gene>
<dbReference type="GO" id="GO:0016887">
    <property type="term" value="F:ATP hydrolysis activity"/>
    <property type="evidence" value="ECO:0007669"/>
    <property type="project" value="InterPro"/>
</dbReference>
<sequence>MDVIDPSAAVIVGQEVRKSWGKTAVHDGLTFRVEPGITALLGANGSGKTTLLGMILGLHKPDSGSLRVFGLDPSTAGHEIRGAVGYSPEHHTLPPDVRAHDLVRHIAELHGLPNRDATNRASDALWAVGLGEERFRPIGTMSTGQRQRVKLAQAIAHDPALVLLDEPTDGLDPVQRDQMLDLIRRCGTEFGINILLSSHLLEEVERVCDAVVILGGGQVVANGTIEELRGGGQGVVVEVDDHGADVAALLRARRIELHLDGNRITISSTDEAVLDLVRDAVAQVGTGLRRLHPRRLTLEEVFLGVALTDSLSSSASSAHGAAEEVVRARHG</sequence>
<dbReference type="Pfam" id="PF00005">
    <property type="entry name" value="ABC_tran"/>
    <property type="match status" value="1"/>
</dbReference>
<dbReference type="InterPro" id="IPR027417">
    <property type="entry name" value="P-loop_NTPase"/>
</dbReference>
<dbReference type="PANTHER" id="PTHR43335:SF2">
    <property type="entry name" value="ABC TRANSPORTER, ATP-BINDING PROTEIN"/>
    <property type="match status" value="1"/>
</dbReference>